<name>A0A0E1VQN1_BURPE</name>
<accession>A0A0E1VQN1</accession>
<gene>
    <name evidence="1" type="ORF">BURPS1710A_A0013</name>
</gene>
<sequence length="38" mass="3830">MIRVAAGMSVAMTIAWPPAPGGAVVGARPGAARRRGLR</sequence>
<protein>
    <submittedName>
        <fullName evidence="1">Uncharacterized protein</fullName>
    </submittedName>
</protein>
<evidence type="ECO:0000313" key="1">
    <source>
        <dbReference type="EMBL" id="EET03143.1"/>
    </source>
</evidence>
<organism evidence="1">
    <name type="scientific">Burkholderia pseudomallei 1710a</name>
    <dbReference type="NCBI Taxonomy" id="320371"/>
    <lineage>
        <taxon>Bacteria</taxon>
        <taxon>Pseudomonadati</taxon>
        <taxon>Pseudomonadota</taxon>
        <taxon>Betaproteobacteria</taxon>
        <taxon>Burkholderiales</taxon>
        <taxon>Burkholderiaceae</taxon>
        <taxon>Burkholderia</taxon>
        <taxon>pseudomallei group</taxon>
    </lineage>
</organism>
<dbReference type="AlphaFoldDB" id="A0A0E1VQN1"/>
<dbReference type="EMBL" id="CM000833">
    <property type="protein sequence ID" value="EET03143.1"/>
    <property type="molecule type" value="Genomic_DNA"/>
</dbReference>
<dbReference type="HOGENOM" id="CLU_3325669_0_0_4"/>
<proteinExistence type="predicted"/>
<reference evidence="1" key="1">
    <citation type="submission" date="2009-05" db="EMBL/GenBank/DDBJ databases">
        <authorList>
            <person name="Harkins D.M."/>
            <person name="DeShazer D."/>
            <person name="Woods D.E."/>
            <person name="Brinkac L.M."/>
            <person name="Brown K.A."/>
            <person name="Hung G.C."/>
            <person name="Tuanyok A."/>
            <person name="Zhang B."/>
            <person name="Nierman W.C."/>
        </authorList>
    </citation>
    <scope>NUCLEOTIDE SEQUENCE [LARGE SCALE GENOMIC DNA]</scope>
    <source>
        <strain evidence="1">1710a</strain>
    </source>
</reference>
<dbReference type="Proteomes" id="UP000001812">
    <property type="component" value="Chromosome II"/>
</dbReference>